<evidence type="ECO:0000256" key="1">
    <source>
        <dbReference type="SAM" id="Coils"/>
    </source>
</evidence>
<protein>
    <submittedName>
        <fullName evidence="3">Transcriptional regulator</fullName>
    </submittedName>
</protein>
<evidence type="ECO:0000256" key="2">
    <source>
        <dbReference type="SAM" id="Phobius"/>
    </source>
</evidence>
<accession>A0A4P9CA39</accession>
<dbReference type="Pfam" id="PF06923">
    <property type="entry name" value="GutM"/>
    <property type="match status" value="1"/>
</dbReference>
<dbReference type="InterPro" id="IPR009693">
    <property type="entry name" value="Glucitol_operon_activator"/>
</dbReference>
<keyword evidence="4" id="KW-1185">Reference proteome</keyword>
<keyword evidence="2" id="KW-1133">Transmembrane helix</keyword>
<keyword evidence="2" id="KW-0812">Transmembrane</keyword>
<dbReference type="KEGG" id="emt:CPZ25_014115"/>
<reference evidence="3 4" key="1">
    <citation type="submission" date="2018-05" db="EMBL/GenBank/DDBJ databases">
        <title>Genome comparison of Eubacterium sp.</title>
        <authorList>
            <person name="Feng Y."/>
            <person name="Sanchez-Andrea I."/>
            <person name="Stams A.J.M."/>
            <person name="De Vos W.M."/>
        </authorList>
    </citation>
    <scope>NUCLEOTIDE SEQUENCE [LARGE SCALE GENOMIC DNA]</scope>
    <source>
        <strain evidence="3 4">YI</strain>
    </source>
</reference>
<dbReference type="EMBL" id="CP029487">
    <property type="protein sequence ID" value="QCT72419.1"/>
    <property type="molecule type" value="Genomic_DNA"/>
</dbReference>
<feature type="coiled-coil region" evidence="1">
    <location>
        <begin position="142"/>
        <end position="192"/>
    </location>
</feature>
<name>A0A4P9CA39_EUBML</name>
<feature type="transmembrane region" description="Helical" evidence="2">
    <location>
        <begin position="12"/>
        <end position="30"/>
    </location>
</feature>
<keyword evidence="2" id="KW-0472">Membrane</keyword>
<evidence type="ECO:0000313" key="4">
    <source>
        <dbReference type="Proteomes" id="UP000218387"/>
    </source>
</evidence>
<gene>
    <name evidence="3" type="ORF">CPZ25_014115</name>
</gene>
<proteinExistence type="predicted"/>
<evidence type="ECO:0000313" key="3">
    <source>
        <dbReference type="EMBL" id="QCT72419.1"/>
    </source>
</evidence>
<organism evidence="3 4">
    <name type="scientific">Eubacterium maltosivorans</name>
    <dbReference type="NCBI Taxonomy" id="2041044"/>
    <lineage>
        <taxon>Bacteria</taxon>
        <taxon>Bacillati</taxon>
        <taxon>Bacillota</taxon>
        <taxon>Clostridia</taxon>
        <taxon>Eubacteriales</taxon>
        <taxon>Eubacteriaceae</taxon>
        <taxon>Eubacterium</taxon>
    </lineage>
</organism>
<keyword evidence="1" id="KW-0175">Coiled coil</keyword>
<dbReference type="Proteomes" id="UP000218387">
    <property type="component" value="Chromosome"/>
</dbReference>
<sequence>MESVQMNDGLKYFIFLAFAMMVLQSFLSYLQYKSYQKAVSALQGKGWILGIGMRKGGFHIKGGAIVVLAWNRGTNQVMACKRLQGIAMWKRFEDVDDYNGMTLNEVRKIGIEEDLAINPRLREKEPYSPLLVDKRRKKGALIQAIEAIDRRLAKEMEKEEQKKVVQDDGLERQELQARLRARQREIREEQSDKG</sequence>
<dbReference type="AlphaFoldDB" id="A0A4P9CA39"/>